<dbReference type="AlphaFoldDB" id="A0A7W5CDQ3"/>
<keyword evidence="1" id="KW-0472">Membrane</keyword>
<name>A0A7W5CDQ3_9BACL</name>
<keyword evidence="3" id="KW-1185">Reference proteome</keyword>
<proteinExistence type="predicted"/>
<feature type="transmembrane region" description="Helical" evidence="1">
    <location>
        <begin position="20"/>
        <end position="43"/>
    </location>
</feature>
<accession>A0A7W5CDQ3</accession>
<evidence type="ECO:0000256" key="1">
    <source>
        <dbReference type="SAM" id="Phobius"/>
    </source>
</evidence>
<dbReference type="RefSeq" id="WP_415840040.1">
    <property type="nucleotide sequence ID" value="NZ_CBCSLB010000029.1"/>
</dbReference>
<protein>
    <submittedName>
        <fullName evidence="2">Uncharacterized protein</fullName>
    </submittedName>
</protein>
<keyword evidence="1" id="KW-0812">Transmembrane</keyword>
<gene>
    <name evidence="2" type="ORF">FHS16_005942</name>
</gene>
<evidence type="ECO:0000313" key="2">
    <source>
        <dbReference type="EMBL" id="MBB3155826.1"/>
    </source>
</evidence>
<reference evidence="2 3" key="1">
    <citation type="submission" date="2020-08" db="EMBL/GenBank/DDBJ databases">
        <title>Genomic Encyclopedia of Type Strains, Phase III (KMG-III): the genomes of soil and plant-associated and newly described type strains.</title>
        <authorList>
            <person name="Whitman W."/>
        </authorList>
    </citation>
    <scope>NUCLEOTIDE SEQUENCE [LARGE SCALE GENOMIC DNA]</scope>
    <source>
        <strain evidence="2 3">CECT 8234</strain>
    </source>
</reference>
<organism evidence="2 3">
    <name type="scientific">Paenibacillus endophyticus</name>
    <dbReference type="NCBI Taxonomy" id="1294268"/>
    <lineage>
        <taxon>Bacteria</taxon>
        <taxon>Bacillati</taxon>
        <taxon>Bacillota</taxon>
        <taxon>Bacilli</taxon>
        <taxon>Bacillales</taxon>
        <taxon>Paenibacillaceae</taxon>
        <taxon>Paenibacillus</taxon>
    </lineage>
</organism>
<sequence>MYIQTVSDAKQATFSSYLTYYYFIIGMLPVSSTMLPIYAGSLVQVIMKL</sequence>
<evidence type="ECO:0000313" key="3">
    <source>
        <dbReference type="Proteomes" id="UP000518605"/>
    </source>
</evidence>
<dbReference type="EMBL" id="JACHXW010000029">
    <property type="protein sequence ID" value="MBB3155826.1"/>
    <property type="molecule type" value="Genomic_DNA"/>
</dbReference>
<dbReference type="Proteomes" id="UP000518605">
    <property type="component" value="Unassembled WGS sequence"/>
</dbReference>
<keyword evidence="1" id="KW-1133">Transmembrane helix</keyword>
<comment type="caution">
    <text evidence="2">The sequence shown here is derived from an EMBL/GenBank/DDBJ whole genome shotgun (WGS) entry which is preliminary data.</text>
</comment>